<protein>
    <submittedName>
        <fullName evidence="4">Uncharacterized protein</fullName>
    </submittedName>
</protein>
<accession>A0A8H5F5Q2</accession>
<dbReference type="InterPro" id="IPR036908">
    <property type="entry name" value="RlpA-like_sf"/>
</dbReference>
<feature type="signal peptide" evidence="3">
    <location>
        <begin position="1"/>
        <end position="19"/>
    </location>
</feature>
<feature type="region of interest" description="Disordered" evidence="2">
    <location>
        <begin position="183"/>
        <end position="341"/>
    </location>
</feature>
<dbReference type="OrthoDB" id="623670at2759"/>
<evidence type="ECO:0000256" key="2">
    <source>
        <dbReference type="SAM" id="MobiDB-lite"/>
    </source>
</evidence>
<feature type="compositionally biased region" description="Low complexity" evidence="2">
    <location>
        <begin position="183"/>
        <end position="208"/>
    </location>
</feature>
<evidence type="ECO:0000313" key="5">
    <source>
        <dbReference type="Proteomes" id="UP000541558"/>
    </source>
</evidence>
<feature type="chain" id="PRO_5034748596" evidence="3">
    <location>
        <begin position="20"/>
        <end position="382"/>
    </location>
</feature>
<sequence>MQLLLQFTALLSLASVVLARQHKVHLNRVQHQAHGALARRDPGHVSLQKRYSNARWSYYDAETGAAEKREGGGRKLLTVPSFSYSGACGQMIGNNDWAVALNTEQYGSGYPGPNCFKTITLSYGGKTATGVKILDQCPGCPWGGLDLTPGLFAYFASHDRGIIYGDWSFGEAAAPAPAPVATTTSTTVKATPTTTWKAPTTTSTTTTWTPPPQPTTTWTPPATTTSKAKVTPTTTWTPEPKTTTTTTRSKKVTSTSTATTEWVAPTTSSRSSTDKTTTTTTTTSSSSSHTAISTASTSTTTSTSTASSSTSTAQKSTSTSSSTTEKSPTSTTSSDKSKATKSTTASSASALASAAAEGDQLNTVNSVLIALMNLAIEAGRED</sequence>
<dbReference type="EMBL" id="JAACJK010000164">
    <property type="protein sequence ID" value="KAF5324641.1"/>
    <property type="molecule type" value="Genomic_DNA"/>
</dbReference>
<feature type="compositionally biased region" description="Low complexity" evidence="2">
    <location>
        <begin position="215"/>
        <end position="341"/>
    </location>
</feature>
<dbReference type="CDD" id="cd22191">
    <property type="entry name" value="DPBB_RlpA_EXP_N-like"/>
    <property type="match status" value="1"/>
</dbReference>
<keyword evidence="1 3" id="KW-0732">Signal</keyword>
<gene>
    <name evidence="4" type="ORF">D9611_004232</name>
</gene>
<comment type="caution">
    <text evidence="4">The sequence shown here is derived from an EMBL/GenBank/DDBJ whole genome shotgun (WGS) entry which is preliminary data.</text>
</comment>
<dbReference type="PANTHER" id="PTHR31836:SF28">
    <property type="entry name" value="SRCR DOMAIN-CONTAINING PROTEIN-RELATED"/>
    <property type="match status" value="1"/>
</dbReference>
<reference evidence="4 5" key="1">
    <citation type="journal article" date="2020" name="ISME J.">
        <title>Uncovering the hidden diversity of litter-decomposition mechanisms in mushroom-forming fungi.</title>
        <authorList>
            <person name="Floudas D."/>
            <person name="Bentzer J."/>
            <person name="Ahren D."/>
            <person name="Johansson T."/>
            <person name="Persson P."/>
            <person name="Tunlid A."/>
        </authorList>
    </citation>
    <scope>NUCLEOTIDE SEQUENCE [LARGE SCALE GENOMIC DNA]</scope>
    <source>
        <strain evidence="4 5">CBS 175.51</strain>
    </source>
</reference>
<dbReference type="Proteomes" id="UP000541558">
    <property type="component" value="Unassembled WGS sequence"/>
</dbReference>
<dbReference type="SUPFAM" id="SSF50685">
    <property type="entry name" value="Barwin-like endoglucanases"/>
    <property type="match status" value="1"/>
</dbReference>
<dbReference type="InterPro" id="IPR051477">
    <property type="entry name" value="Expansin_CellWall"/>
</dbReference>
<dbReference type="Gene3D" id="2.40.40.10">
    <property type="entry name" value="RlpA-like domain"/>
    <property type="match status" value="1"/>
</dbReference>
<organism evidence="4 5">
    <name type="scientific">Ephemerocybe angulata</name>
    <dbReference type="NCBI Taxonomy" id="980116"/>
    <lineage>
        <taxon>Eukaryota</taxon>
        <taxon>Fungi</taxon>
        <taxon>Dikarya</taxon>
        <taxon>Basidiomycota</taxon>
        <taxon>Agaricomycotina</taxon>
        <taxon>Agaricomycetes</taxon>
        <taxon>Agaricomycetidae</taxon>
        <taxon>Agaricales</taxon>
        <taxon>Agaricineae</taxon>
        <taxon>Psathyrellaceae</taxon>
        <taxon>Ephemerocybe</taxon>
    </lineage>
</organism>
<dbReference type="AlphaFoldDB" id="A0A8H5F5Q2"/>
<evidence type="ECO:0000256" key="3">
    <source>
        <dbReference type="SAM" id="SignalP"/>
    </source>
</evidence>
<evidence type="ECO:0000256" key="1">
    <source>
        <dbReference type="ARBA" id="ARBA00022729"/>
    </source>
</evidence>
<name>A0A8H5F5Q2_9AGAR</name>
<keyword evidence="5" id="KW-1185">Reference proteome</keyword>
<proteinExistence type="predicted"/>
<evidence type="ECO:0000313" key="4">
    <source>
        <dbReference type="EMBL" id="KAF5324641.1"/>
    </source>
</evidence>
<dbReference type="PANTHER" id="PTHR31836">
    <property type="match status" value="1"/>
</dbReference>